<accession>A0A1Q9C628</accession>
<dbReference type="AlphaFoldDB" id="A0A1Q9C628"/>
<sequence length="131" mass="14544">MIEVPCSLCSLAAPGLVPMWKLLCDSAGNASLNIRILTSWYLNLAQLSTTPDDNRFYVAFDPLDRLKFTRHDGEGNASLNIRILTSWYLNLAQLSTTPDDNRVIERSADVLVRSELCPVASRAQKIALSMC</sequence>
<comment type="caution">
    <text evidence="1">The sequence shown here is derived from an EMBL/GenBank/DDBJ whole genome shotgun (WGS) entry which is preliminary data.</text>
</comment>
<proteinExistence type="predicted"/>
<name>A0A1Q9C628_SYMMI</name>
<gene>
    <name evidence="1" type="ORF">AK812_SmicGene41445</name>
</gene>
<keyword evidence="2" id="KW-1185">Reference proteome</keyword>
<evidence type="ECO:0000313" key="2">
    <source>
        <dbReference type="Proteomes" id="UP000186817"/>
    </source>
</evidence>
<dbReference type="EMBL" id="LSRX01001620">
    <property type="protein sequence ID" value="OLP78378.1"/>
    <property type="molecule type" value="Genomic_DNA"/>
</dbReference>
<dbReference type="Proteomes" id="UP000186817">
    <property type="component" value="Unassembled WGS sequence"/>
</dbReference>
<reference evidence="1 2" key="1">
    <citation type="submission" date="2016-02" db="EMBL/GenBank/DDBJ databases">
        <title>Genome analysis of coral dinoflagellate symbionts highlights evolutionary adaptations to a symbiotic lifestyle.</title>
        <authorList>
            <person name="Aranda M."/>
            <person name="Li Y."/>
            <person name="Liew Y.J."/>
            <person name="Baumgarten S."/>
            <person name="Simakov O."/>
            <person name="Wilson M."/>
            <person name="Piel J."/>
            <person name="Ashoor H."/>
            <person name="Bougouffa S."/>
            <person name="Bajic V.B."/>
            <person name="Ryu T."/>
            <person name="Ravasi T."/>
            <person name="Bayer T."/>
            <person name="Micklem G."/>
            <person name="Kim H."/>
            <person name="Bhak J."/>
            <person name="Lajeunesse T.C."/>
            <person name="Voolstra C.R."/>
        </authorList>
    </citation>
    <scope>NUCLEOTIDE SEQUENCE [LARGE SCALE GENOMIC DNA]</scope>
    <source>
        <strain evidence="1 2">CCMP2467</strain>
    </source>
</reference>
<protein>
    <submittedName>
        <fullName evidence="1">Uncharacterized protein</fullName>
    </submittedName>
</protein>
<evidence type="ECO:0000313" key="1">
    <source>
        <dbReference type="EMBL" id="OLP78378.1"/>
    </source>
</evidence>
<organism evidence="1 2">
    <name type="scientific">Symbiodinium microadriaticum</name>
    <name type="common">Dinoflagellate</name>
    <name type="synonym">Zooxanthella microadriatica</name>
    <dbReference type="NCBI Taxonomy" id="2951"/>
    <lineage>
        <taxon>Eukaryota</taxon>
        <taxon>Sar</taxon>
        <taxon>Alveolata</taxon>
        <taxon>Dinophyceae</taxon>
        <taxon>Suessiales</taxon>
        <taxon>Symbiodiniaceae</taxon>
        <taxon>Symbiodinium</taxon>
    </lineage>
</organism>